<dbReference type="Pfam" id="PF14076">
    <property type="entry name" value="DUF4258"/>
    <property type="match status" value="1"/>
</dbReference>
<sequence length="114" mass="13082">MIKYFQRNNWKGNVKGKGDKKLDILKTIKKNIITGKWWFSAHALKKCDEREIDIEKLVISLIEGEIIEDYPDDPRGHSCLILSYIKNQSVHTVCAIKDGSAIFITAYYPEPLNG</sequence>
<reference evidence="1" key="1">
    <citation type="journal article" date="2014" name="Int. J. Syst. Evol. Microbiol.">
        <title>Complete genome sequence of Corynebacterium casei LMG S-19264T (=DSM 44701T), isolated from a smear-ripened cheese.</title>
        <authorList>
            <consortium name="US DOE Joint Genome Institute (JGI-PGF)"/>
            <person name="Walter F."/>
            <person name="Albersmeier A."/>
            <person name="Kalinowski J."/>
            <person name="Ruckert C."/>
        </authorList>
    </citation>
    <scope>NUCLEOTIDE SEQUENCE</scope>
    <source>
        <strain evidence="1">CGMCC 1.15454</strain>
    </source>
</reference>
<gene>
    <name evidence="1" type="ORF">GCM10011409_25540</name>
</gene>
<accession>A0A9W5TYE3</accession>
<dbReference type="EMBL" id="BMJD01000020">
    <property type="protein sequence ID" value="GGB46912.1"/>
    <property type="molecule type" value="Genomic_DNA"/>
</dbReference>
<comment type="caution">
    <text evidence="1">The sequence shown here is derived from an EMBL/GenBank/DDBJ whole genome shotgun (WGS) entry which is preliminary data.</text>
</comment>
<keyword evidence="2" id="KW-1185">Reference proteome</keyword>
<reference evidence="1" key="2">
    <citation type="submission" date="2020-09" db="EMBL/GenBank/DDBJ databases">
        <authorList>
            <person name="Sun Q."/>
            <person name="Zhou Y."/>
        </authorList>
    </citation>
    <scope>NUCLEOTIDE SEQUENCE</scope>
    <source>
        <strain evidence="1">CGMCC 1.15454</strain>
    </source>
</reference>
<dbReference type="Proteomes" id="UP000621492">
    <property type="component" value="Unassembled WGS sequence"/>
</dbReference>
<dbReference type="AlphaFoldDB" id="A0A9W5TYE3"/>
<dbReference type="InterPro" id="IPR025354">
    <property type="entry name" value="DUF4258"/>
</dbReference>
<evidence type="ECO:0000313" key="1">
    <source>
        <dbReference type="EMBL" id="GGB46912.1"/>
    </source>
</evidence>
<organism evidence="1 2">
    <name type="scientific">Lentibacillus populi</name>
    <dbReference type="NCBI Taxonomy" id="1827502"/>
    <lineage>
        <taxon>Bacteria</taxon>
        <taxon>Bacillati</taxon>
        <taxon>Bacillota</taxon>
        <taxon>Bacilli</taxon>
        <taxon>Bacillales</taxon>
        <taxon>Bacillaceae</taxon>
        <taxon>Lentibacillus</taxon>
    </lineage>
</organism>
<name>A0A9W5TYE3_9BACI</name>
<evidence type="ECO:0008006" key="3">
    <source>
        <dbReference type="Google" id="ProtNLM"/>
    </source>
</evidence>
<evidence type="ECO:0000313" key="2">
    <source>
        <dbReference type="Proteomes" id="UP000621492"/>
    </source>
</evidence>
<proteinExistence type="predicted"/>
<protein>
    <recommendedName>
        <fullName evidence="3">DUF4258 domain-containing protein</fullName>
    </recommendedName>
</protein>
<dbReference type="RefSeq" id="WP_286171134.1">
    <property type="nucleotide sequence ID" value="NZ_BMJD01000020.1"/>
</dbReference>